<dbReference type="AlphaFoldDB" id="A0A172TNJ6"/>
<evidence type="ECO:0000313" key="2">
    <source>
        <dbReference type="Proteomes" id="UP000076927"/>
    </source>
</evidence>
<accession>A0A172TNJ6</accession>
<dbReference type="OrthoDB" id="2657769at2"/>
<protein>
    <recommendedName>
        <fullName evidence="3">DUF1232 domain-containing protein</fullName>
    </recommendedName>
</protein>
<reference evidence="1 2" key="1">
    <citation type="submission" date="2015-01" db="EMBL/GenBank/DDBJ databases">
        <title>Paenibacillus swuensis/DY6/whole genome sequencing.</title>
        <authorList>
            <person name="Kim M.K."/>
            <person name="Srinivasan S."/>
            <person name="Lee J.-J."/>
        </authorList>
    </citation>
    <scope>NUCLEOTIDE SEQUENCE [LARGE SCALE GENOMIC DNA]</scope>
    <source>
        <strain evidence="1 2">DY6</strain>
    </source>
</reference>
<sequence>MRKLFSLRRWGHVFRRVIRLVASPAVPLKEKLLFGIPVLLYWVLPDLLPYLPFDDIAVTMFVANWFSERVEKKYRL</sequence>
<organism evidence="1 2">
    <name type="scientific">Paenibacillus swuensis</name>
    <dbReference type="NCBI Taxonomy" id="1178515"/>
    <lineage>
        <taxon>Bacteria</taxon>
        <taxon>Bacillati</taxon>
        <taxon>Bacillota</taxon>
        <taxon>Bacilli</taxon>
        <taxon>Bacillales</taxon>
        <taxon>Paenibacillaceae</taxon>
        <taxon>Paenibacillus</taxon>
    </lineage>
</organism>
<dbReference type="PATRIC" id="fig|1178515.4.peg.4221"/>
<dbReference type="KEGG" id="pswu:SY83_20840"/>
<evidence type="ECO:0000313" key="1">
    <source>
        <dbReference type="EMBL" id="ANE48323.1"/>
    </source>
</evidence>
<name>A0A172TNJ6_9BACL</name>
<evidence type="ECO:0008006" key="3">
    <source>
        <dbReference type="Google" id="ProtNLM"/>
    </source>
</evidence>
<keyword evidence="2" id="KW-1185">Reference proteome</keyword>
<dbReference type="STRING" id="1178515.SY83_20840"/>
<proteinExistence type="predicted"/>
<dbReference type="RefSeq" id="WP_068610027.1">
    <property type="nucleotide sequence ID" value="NZ_CP011388.1"/>
</dbReference>
<gene>
    <name evidence="1" type="ORF">SY83_20840</name>
</gene>
<dbReference type="Proteomes" id="UP000076927">
    <property type="component" value="Chromosome"/>
</dbReference>
<dbReference type="EMBL" id="CP011388">
    <property type="protein sequence ID" value="ANE48323.1"/>
    <property type="molecule type" value="Genomic_DNA"/>
</dbReference>